<name>A0A0B2UUG9_TOXCA</name>
<keyword evidence="3" id="KW-1185">Reference proteome</keyword>
<sequence length="184" mass="20779">MRCIAQIPCCRRNRDTVCPRTCRTVKKSDPHCMLICWHTVANPSCDAYRMLSAEAGCILHLARRQHQRERAASRMRCDVDEGAVRWAFHAAGPIVAARPVLHTAALRVLRVGYAVDENPLCAFTEVQRQSAFGMLLRKRDAFCSRACSQRQRDRDGSIAHEAALRMLHAASEIELGRACRIDHQ</sequence>
<evidence type="ECO:0000313" key="1">
    <source>
        <dbReference type="EMBL" id="KHN73048.1"/>
    </source>
</evidence>
<protein>
    <submittedName>
        <fullName evidence="1">Uncharacterized protein</fullName>
    </submittedName>
</protein>
<dbReference type="Proteomes" id="UP000031036">
    <property type="component" value="Unassembled WGS sequence"/>
</dbReference>
<proteinExistence type="predicted"/>
<evidence type="ECO:0000313" key="2">
    <source>
        <dbReference type="EMBL" id="VDM38408.1"/>
    </source>
</evidence>
<reference evidence="2" key="2">
    <citation type="submission" date="2018-11" db="EMBL/GenBank/DDBJ databases">
        <authorList>
            <consortium name="Pathogen Informatics"/>
        </authorList>
    </citation>
    <scope>NUCLEOTIDE SEQUENCE [LARGE SCALE GENOMIC DNA]</scope>
</reference>
<organism evidence="1 3">
    <name type="scientific">Toxocara canis</name>
    <name type="common">Canine roundworm</name>
    <dbReference type="NCBI Taxonomy" id="6265"/>
    <lineage>
        <taxon>Eukaryota</taxon>
        <taxon>Metazoa</taxon>
        <taxon>Ecdysozoa</taxon>
        <taxon>Nematoda</taxon>
        <taxon>Chromadorea</taxon>
        <taxon>Rhabditida</taxon>
        <taxon>Spirurina</taxon>
        <taxon>Ascaridomorpha</taxon>
        <taxon>Ascaridoidea</taxon>
        <taxon>Toxocaridae</taxon>
        <taxon>Toxocara</taxon>
    </lineage>
</organism>
<accession>A0A0B2UUG9</accession>
<dbReference type="AlphaFoldDB" id="A0A0B2UUG9"/>
<reference evidence="1 3" key="1">
    <citation type="submission" date="2014-11" db="EMBL/GenBank/DDBJ databases">
        <title>Genetic blueprint of the zoonotic pathogen Toxocara canis.</title>
        <authorList>
            <person name="Zhu X.-Q."/>
            <person name="Korhonen P.K."/>
            <person name="Cai H."/>
            <person name="Young N.D."/>
            <person name="Nejsum P."/>
            <person name="von Samson-Himmelstjerna G."/>
            <person name="Boag P.R."/>
            <person name="Tan P."/>
            <person name="Li Q."/>
            <person name="Min J."/>
            <person name="Yang Y."/>
            <person name="Wang X."/>
            <person name="Fang X."/>
            <person name="Hall R.S."/>
            <person name="Hofmann A."/>
            <person name="Sternberg P.W."/>
            <person name="Jex A.R."/>
            <person name="Gasser R.B."/>
        </authorList>
    </citation>
    <scope>NUCLEOTIDE SEQUENCE [LARGE SCALE GENOMIC DNA]</scope>
    <source>
        <strain evidence="1">PN_DK_2014</strain>
    </source>
</reference>
<evidence type="ECO:0000313" key="3">
    <source>
        <dbReference type="Proteomes" id="UP000031036"/>
    </source>
</evidence>
<gene>
    <name evidence="1" type="ORF">Tcan_08624</name>
    <name evidence="2" type="ORF">TCNE_LOCUS7087</name>
</gene>
<dbReference type="EMBL" id="JPKZ01003161">
    <property type="protein sequence ID" value="KHN73048.1"/>
    <property type="molecule type" value="Genomic_DNA"/>
</dbReference>
<dbReference type="EMBL" id="UYWY01019610">
    <property type="protein sequence ID" value="VDM38408.1"/>
    <property type="molecule type" value="Genomic_DNA"/>
</dbReference>